<evidence type="ECO:0000313" key="4">
    <source>
        <dbReference type="Proteomes" id="UP000295578"/>
    </source>
</evidence>
<dbReference type="RefSeq" id="WP_132193686.1">
    <property type="nucleotide sequence ID" value="NZ_SMKY01000008.1"/>
</dbReference>
<feature type="domain" description="DUF397" evidence="2">
    <location>
        <begin position="9"/>
        <end position="61"/>
    </location>
</feature>
<organism evidence="3 4">
    <name type="scientific">Actinomadura darangshiensis</name>
    <dbReference type="NCBI Taxonomy" id="705336"/>
    <lineage>
        <taxon>Bacteria</taxon>
        <taxon>Bacillati</taxon>
        <taxon>Actinomycetota</taxon>
        <taxon>Actinomycetes</taxon>
        <taxon>Streptosporangiales</taxon>
        <taxon>Thermomonosporaceae</taxon>
        <taxon>Actinomadura</taxon>
    </lineage>
</organism>
<accession>A0A4R5BW66</accession>
<gene>
    <name evidence="3" type="ORF">E1293_03430</name>
</gene>
<protein>
    <submittedName>
        <fullName evidence="3">DUF397 domain-containing protein</fullName>
    </submittedName>
</protein>
<dbReference type="AlphaFoldDB" id="A0A4R5BW66"/>
<dbReference type="InterPro" id="IPR007278">
    <property type="entry name" value="DUF397"/>
</dbReference>
<dbReference type="EMBL" id="SMKY01000008">
    <property type="protein sequence ID" value="TDD90445.1"/>
    <property type="molecule type" value="Genomic_DNA"/>
</dbReference>
<dbReference type="Proteomes" id="UP000295578">
    <property type="component" value="Unassembled WGS sequence"/>
</dbReference>
<comment type="caution">
    <text evidence="3">The sequence shown here is derived from an EMBL/GenBank/DDBJ whole genome shotgun (WGS) entry which is preliminary data.</text>
</comment>
<dbReference type="Pfam" id="PF04149">
    <property type="entry name" value="DUF397"/>
    <property type="match status" value="1"/>
</dbReference>
<feature type="region of interest" description="Disordered" evidence="1">
    <location>
        <begin position="1"/>
        <end position="20"/>
    </location>
</feature>
<sequence length="65" mass="7109">MNTPEPSRAHWRKSTYSGGNEGECVEIADINGHIAIRDSKTPAAGRLTLTRRGFATLLTQLTALR</sequence>
<proteinExistence type="predicted"/>
<name>A0A4R5BW66_9ACTN</name>
<evidence type="ECO:0000259" key="2">
    <source>
        <dbReference type="Pfam" id="PF04149"/>
    </source>
</evidence>
<keyword evidence="4" id="KW-1185">Reference proteome</keyword>
<evidence type="ECO:0000256" key="1">
    <source>
        <dbReference type="SAM" id="MobiDB-lite"/>
    </source>
</evidence>
<reference evidence="3 4" key="1">
    <citation type="submission" date="2019-03" db="EMBL/GenBank/DDBJ databases">
        <title>Draft genome sequences of novel Actinobacteria.</title>
        <authorList>
            <person name="Sahin N."/>
            <person name="Ay H."/>
            <person name="Saygin H."/>
        </authorList>
    </citation>
    <scope>NUCLEOTIDE SEQUENCE [LARGE SCALE GENOMIC DNA]</scope>
    <source>
        <strain evidence="3 4">DSM 45941</strain>
    </source>
</reference>
<evidence type="ECO:0000313" key="3">
    <source>
        <dbReference type="EMBL" id="TDD90445.1"/>
    </source>
</evidence>
<dbReference type="OrthoDB" id="3482778at2"/>